<dbReference type="Proteomes" id="UP000041314">
    <property type="component" value="Unassembled WGS sequence"/>
</dbReference>
<gene>
    <name evidence="1" type="ORF">ERS008198_03898</name>
</gene>
<accession>A0A655DYJ6</accession>
<proteinExistence type="predicted"/>
<evidence type="ECO:0000313" key="1">
    <source>
        <dbReference type="EMBL" id="CNU92572.1"/>
    </source>
</evidence>
<dbReference type="EMBL" id="CQPA01000043">
    <property type="protein sequence ID" value="CNU92572.1"/>
    <property type="molecule type" value="Genomic_DNA"/>
</dbReference>
<sequence>MEVLFRRLVKGRGIFLACGVAKKINEPGDKFLFPRCDRAARWRPVVETKLKEFKKSFMKGVVADTLKIGVYPLTDFY</sequence>
<dbReference type="AlphaFoldDB" id="A0A655DYJ6"/>
<reference evidence="1 2" key="1">
    <citation type="submission" date="2015-03" db="EMBL/GenBank/DDBJ databases">
        <authorList>
            <consortium name="Pathogen Informatics"/>
        </authorList>
    </citation>
    <scope>NUCLEOTIDE SEQUENCE [LARGE SCALE GENOMIC DNA]</scope>
    <source>
        <strain evidence="1 2">A1104</strain>
    </source>
</reference>
<evidence type="ECO:0000313" key="2">
    <source>
        <dbReference type="Proteomes" id="UP000041314"/>
    </source>
</evidence>
<organism evidence="1 2">
    <name type="scientific">Salmonella enterica subsp. enterica serovar Bovismorbificans</name>
    <dbReference type="NCBI Taxonomy" id="58097"/>
    <lineage>
        <taxon>Bacteria</taxon>
        <taxon>Pseudomonadati</taxon>
        <taxon>Pseudomonadota</taxon>
        <taxon>Gammaproteobacteria</taxon>
        <taxon>Enterobacterales</taxon>
        <taxon>Enterobacteriaceae</taxon>
        <taxon>Salmonella</taxon>
    </lineage>
</organism>
<protein>
    <submittedName>
        <fullName evidence="1">Uncharacterized protein</fullName>
    </submittedName>
</protein>
<name>A0A655DYJ6_SALET</name>